<sequence length="374" mass="41212">MKLPKFTKPYRLRDYNFTLVTLVFILSVIGILVVGSAKQVYQSRQVLGVMIGIVFMMIVTFIDYVWLLDFYWFFYGFSIFILGLVLVAGKKVGGATRWIDLGFTTFQPSEMAKILLILFFAKFLMEHERDVNDRSTLCKYAILAGLPLALIIMEPNLSTTICTAVVICFLIYIAGLSYRFIGTVLIILIPTAIIFLSIVVQPNQPFLKDYQQERILSFLEPDKYADDGAYQQNNSVMAIGSGQLSGKGLNNNTTTSVKNGNFILEPQTDFIFAIIGEELGFIGSCVVIALLLLIVLQCILIGIRAKDLAGRIICCGVGGLIGVQSFINIGVATGLIPNTGVPLPFVSYGMTSLVSLYIGIGIVLNVGLQPKKYK</sequence>
<keyword evidence="8" id="KW-1185">Reference proteome</keyword>
<feature type="transmembrane region" description="Helical" evidence="6">
    <location>
        <begin position="312"/>
        <end position="336"/>
    </location>
</feature>
<reference evidence="7 8" key="1">
    <citation type="submission" date="2020-08" db="EMBL/GenBank/DDBJ databases">
        <title>Genome public.</title>
        <authorList>
            <person name="Liu C."/>
            <person name="Sun Q."/>
        </authorList>
    </citation>
    <scope>NUCLEOTIDE SEQUENCE [LARGE SCALE GENOMIC DNA]</scope>
    <source>
        <strain evidence="7 8">NSJ-36</strain>
    </source>
</reference>
<keyword evidence="5 6" id="KW-0472">Membrane</keyword>
<keyword evidence="2 6" id="KW-0812">Transmembrane</keyword>
<name>A0ABR7ES94_9FIRM</name>
<proteinExistence type="predicted"/>
<feature type="transmembrane region" description="Helical" evidence="6">
    <location>
        <begin position="348"/>
        <end position="368"/>
    </location>
</feature>
<evidence type="ECO:0000256" key="1">
    <source>
        <dbReference type="ARBA" id="ARBA00004141"/>
    </source>
</evidence>
<evidence type="ECO:0000256" key="3">
    <source>
        <dbReference type="ARBA" id="ARBA00022960"/>
    </source>
</evidence>
<keyword evidence="4 6" id="KW-1133">Transmembrane helix</keyword>
<dbReference type="InterPro" id="IPR001182">
    <property type="entry name" value="FtsW/RodA"/>
</dbReference>
<evidence type="ECO:0000256" key="6">
    <source>
        <dbReference type="SAM" id="Phobius"/>
    </source>
</evidence>
<feature type="transmembrane region" description="Helical" evidence="6">
    <location>
        <begin position="140"/>
        <end position="173"/>
    </location>
</feature>
<organism evidence="7 8">
    <name type="scientific">Dorea hominis</name>
    <dbReference type="NCBI Taxonomy" id="2763040"/>
    <lineage>
        <taxon>Bacteria</taxon>
        <taxon>Bacillati</taxon>
        <taxon>Bacillota</taxon>
        <taxon>Clostridia</taxon>
        <taxon>Lachnospirales</taxon>
        <taxon>Lachnospiraceae</taxon>
        <taxon>Dorea</taxon>
    </lineage>
</organism>
<dbReference type="Proteomes" id="UP000647235">
    <property type="component" value="Unassembled WGS sequence"/>
</dbReference>
<dbReference type="PANTHER" id="PTHR30474:SF1">
    <property type="entry name" value="PEPTIDOGLYCAN GLYCOSYLTRANSFERASE MRDB"/>
    <property type="match status" value="1"/>
</dbReference>
<evidence type="ECO:0000256" key="2">
    <source>
        <dbReference type="ARBA" id="ARBA00022692"/>
    </source>
</evidence>
<dbReference type="PANTHER" id="PTHR30474">
    <property type="entry name" value="CELL CYCLE PROTEIN"/>
    <property type="match status" value="1"/>
</dbReference>
<gene>
    <name evidence="7" type="ORF">H8S07_02480</name>
</gene>
<accession>A0ABR7ES94</accession>
<protein>
    <submittedName>
        <fullName evidence="7">Rod shape-determining protein RodA</fullName>
    </submittedName>
</protein>
<feature type="transmembrane region" description="Helical" evidence="6">
    <location>
        <begin position="72"/>
        <end position="89"/>
    </location>
</feature>
<feature type="transmembrane region" description="Helical" evidence="6">
    <location>
        <begin position="180"/>
        <end position="200"/>
    </location>
</feature>
<evidence type="ECO:0000256" key="5">
    <source>
        <dbReference type="ARBA" id="ARBA00023136"/>
    </source>
</evidence>
<comment type="caution">
    <text evidence="7">The sequence shown here is derived from an EMBL/GenBank/DDBJ whole genome shotgun (WGS) entry which is preliminary data.</text>
</comment>
<keyword evidence="3" id="KW-0133">Cell shape</keyword>
<feature type="transmembrane region" description="Helical" evidence="6">
    <location>
        <begin position="46"/>
        <end position="66"/>
    </location>
</feature>
<feature type="transmembrane region" description="Helical" evidence="6">
    <location>
        <begin position="279"/>
        <end position="300"/>
    </location>
</feature>
<dbReference type="Pfam" id="PF01098">
    <property type="entry name" value="FTSW_RODA_SPOVE"/>
    <property type="match status" value="1"/>
</dbReference>
<dbReference type="RefSeq" id="WP_118287875.1">
    <property type="nucleotide sequence ID" value="NZ_JACOOY010000002.1"/>
</dbReference>
<evidence type="ECO:0000313" key="8">
    <source>
        <dbReference type="Proteomes" id="UP000647235"/>
    </source>
</evidence>
<dbReference type="EMBL" id="JACOOY010000002">
    <property type="protein sequence ID" value="MBC5664154.1"/>
    <property type="molecule type" value="Genomic_DNA"/>
</dbReference>
<evidence type="ECO:0000313" key="7">
    <source>
        <dbReference type="EMBL" id="MBC5664154.1"/>
    </source>
</evidence>
<feature type="transmembrane region" description="Helical" evidence="6">
    <location>
        <begin position="15"/>
        <end position="34"/>
    </location>
</feature>
<evidence type="ECO:0000256" key="4">
    <source>
        <dbReference type="ARBA" id="ARBA00022989"/>
    </source>
</evidence>
<comment type="subcellular location">
    <subcellularLocation>
        <location evidence="1">Membrane</location>
        <topology evidence="1">Multi-pass membrane protein</topology>
    </subcellularLocation>
</comment>